<dbReference type="GO" id="GO:0008168">
    <property type="term" value="F:methyltransferase activity"/>
    <property type="evidence" value="ECO:0007669"/>
    <property type="project" value="UniProtKB-KW"/>
</dbReference>
<dbReference type="EC" id="2.1.1.204" evidence="4"/>
<comment type="caution">
    <text evidence="8">The sequence shown here is derived from an EMBL/GenBank/DDBJ whole genome shotgun (WGS) entry which is preliminary data.</text>
</comment>
<dbReference type="GO" id="GO:0005634">
    <property type="term" value="C:nucleus"/>
    <property type="evidence" value="ECO:0007669"/>
    <property type="project" value="TreeGrafter"/>
</dbReference>
<keyword evidence="2 7" id="KW-0808">Transferase</keyword>
<dbReference type="EMBL" id="JADGJW010000505">
    <property type="protein sequence ID" value="KAJ3215996.1"/>
    <property type="molecule type" value="Genomic_DNA"/>
</dbReference>
<dbReference type="PRINTS" id="PR00105">
    <property type="entry name" value="C5METTRFRASE"/>
</dbReference>
<dbReference type="Pfam" id="PF00145">
    <property type="entry name" value="DNA_methylase"/>
    <property type="match status" value="1"/>
</dbReference>
<dbReference type="Gene3D" id="3.40.50.150">
    <property type="entry name" value="Vaccinia Virus protein VP39"/>
    <property type="match status" value="1"/>
</dbReference>
<dbReference type="GO" id="GO:0032259">
    <property type="term" value="P:methylation"/>
    <property type="evidence" value="ECO:0007669"/>
    <property type="project" value="UniProtKB-KW"/>
</dbReference>
<gene>
    <name evidence="8" type="primary">TRDMT1</name>
    <name evidence="8" type="ORF">HK099_006106</name>
</gene>
<sequence>MNCVLPFDMMELKCLEFFSGIGGMHYALQKSNLIGKVLESFDINPTANLTYEYNFNVKPNQISIEMLKVDYIEKLSANTWLLSPPCQPFTQGGLRKDSKDIRCTALFHLFEKLLPNLNNKPEYIFIENVANFAHSDAKSRILKVLRKNYQFFEFILSPLQFNIPNDRNRYYLLARKNSISVSQLQYKDSDIILDWHLKKNENDINTLSNYQLEENLDEFLVPSKMFKNRKTFSVGVIVKPSDTYSFCFTKAYGRHGVGSGSYLQTLNLNLDPIAYYKEFVYKEDETILLENNMLNQFNKKSSKKETDTEKLENFIKMFGIRYFSPLEVCYLNGFPIKSESFFQEKTLFKFNTSKTNKNQNWRMIGNSLNVTVVSELLKVLVVDDMFWERNKIS</sequence>
<dbReference type="InterPro" id="IPR029063">
    <property type="entry name" value="SAM-dependent_MTases_sf"/>
</dbReference>
<keyword evidence="1 7" id="KW-0489">Methyltransferase</keyword>
<dbReference type="InterPro" id="IPR031303">
    <property type="entry name" value="C5_meth_CS"/>
</dbReference>
<name>A0AAD5TYP1_9FUNG</name>
<dbReference type="AlphaFoldDB" id="A0AAD5TYP1"/>
<keyword evidence="3 7" id="KW-0949">S-adenosyl-L-methionine</keyword>
<dbReference type="SUPFAM" id="SSF53335">
    <property type="entry name" value="S-adenosyl-L-methionine-dependent methyltransferases"/>
    <property type="match status" value="1"/>
</dbReference>
<evidence type="ECO:0000256" key="4">
    <source>
        <dbReference type="ARBA" id="ARBA00039081"/>
    </source>
</evidence>
<dbReference type="InterPro" id="IPR001525">
    <property type="entry name" value="C5_MeTfrase"/>
</dbReference>
<dbReference type="PROSITE" id="PS00095">
    <property type="entry name" value="C5_MTASE_2"/>
    <property type="match status" value="1"/>
</dbReference>
<feature type="active site" evidence="7">
    <location>
        <position position="86"/>
    </location>
</feature>
<dbReference type="Proteomes" id="UP001211065">
    <property type="component" value="Unassembled WGS sequence"/>
</dbReference>
<dbReference type="InterPro" id="IPR050750">
    <property type="entry name" value="C5-MTase"/>
</dbReference>
<reference evidence="8" key="1">
    <citation type="submission" date="2020-05" db="EMBL/GenBank/DDBJ databases">
        <title>Phylogenomic resolution of chytrid fungi.</title>
        <authorList>
            <person name="Stajich J.E."/>
            <person name="Amses K."/>
            <person name="Simmons R."/>
            <person name="Seto K."/>
            <person name="Myers J."/>
            <person name="Bonds A."/>
            <person name="Quandt C.A."/>
            <person name="Barry K."/>
            <person name="Liu P."/>
            <person name="Grigoriev I."/>
            <person name="Longcore J.E."/>
            <person name="James T.Y."/>
        </authorList>
    </citation>
    <scope>NUCLEOTIDE SEQUENCE</scope>
    <source>
        <strain evidence="8">JEL0476</strain>
    </source>
</reference>
<evidence type="ECO:0000256" key="1">
    <source>
        <dbReference type="ARBA" id="ARBA00022603"/>
    </source>
</evidence>
<evidence type="ECO:0000256" key="5">
    <source>
        <dbReference type="ARBA" id="ARBA00039681"/>
    </source>
</evidence>
<evidence type="ECO:0000256" key="3">
    <source>
        <dbReference type="ARBA" id="ARBA00022691"/>
    </source>
</evidence>
<dbReference type="Gene3D" id="3.90.120.10">
    <property type="entry name" value="DNA Methylase, subunit A, domain 2"/>
    <property type="match status" value="1"/>
</dbReference>
<evidence type="ECO:0000313" key="8">
    <source>
        <dbReference type="EMBL" id="KAJ3215996.1"/>
    </source>
</evidence>
<evidence type="ECO:0000313" key="9">
    <source>
        <dbReference type="Proteomes" id="UP001211065"/>
    </source>
</evidence>
<evidence type="ECO:0000256" key="2">
    <source>
        <dbReference type="ARBA" id="ARBA00022679"/>
    </source>
</evidence>
<comment type="similarity">
    <text evidence="7">Belongs to the class I-like SAM-binding methyltransferase superfamily. C5-methyltransferase family.</text>
</comment>
<proteinExistence type="inferred from homology"/>
<organism evidence="8 9">
    <name type="scientific">Clydaea vesicula</name>
    <dbReference type="NCBI Taxonomy" id="447962"/>
    <lineage>
        <taxon>Eukaryota</taxon>
        <taxon>Fungi</taxon>
        <taxon>Fungi incertae sedis</taxon>
        <taxon>Chytridiomycota</taxon>
        <taxon>Chytridiomycota incertae sedis</taxon>
        <taxon>Chytridiomycetes</taxon>
        <taxon>Lobulomycetales</taxon>
        <taxon>Lobulomycetaceae</taxon>
        <taxon>Clydaea</taxon>
    </lineage>
</organism>
<evidence type="ECO:0000256" key="6">
    <source>
        <dbReference type="ARBA" id="ARBA00042810"/>
    </source>
</evidence>
<accession>A0AAD5TYP1</accession>
<dbReference type="PANTHER" id="PTHR46098:SF1">
    <property type="entry name" value="TRNA (CYTOSINE(38)-C(5))-METHYLTRANSFERASE"/>
    <property type="match status" value="1"/>
</dbReference>
<evidence type="ECO:0000256" key="7">
    <source>
        <dbReference type="PROSITE-ProRule" id="PRU01016"/>
    </source>
</evidence>
<protein>
    <recommendedName>
        <fullName evidence="5">tRNA (cytosine(38)-C(5))-methyltransferase</fullName>
        <ecNumber evidence="4">2.1.1.204</ecNumber>
    </recommendedName>
    <alternativeName>
        <fullName evidence="6">DNA (cytosine-5)-methyltransferase-like protein 2</fullName>
    </alternativeName>
</protein>
<keyword evidence="9" id="KW-1185">Reference proteome</keyword>
<dbReference type="PANTHER" id="PTHR46098">
    <property type="entry name" value="TRNA (CYTOSINE(38)-C(5))-METHYLTRANSFERASE"/>
    <property type="match status" value="1"/>
</dbReference>
<dbReference type="PROSITE" id="PS51679">
    <property type="entry name" value="SAM_MT_C5"/>
    <property type="match status" value="1"/>
</dbReference>